<evidence type="ECO:0000313" key="2">
    <source>
        <dbReference type="Proteomes" id="UP000821866"/>
    </source>
</evidence>
<reference evidence="1" key="2">
    <citation type="submission" date="2021-09" db="EMBL/GenBank/DDBJ databases">
        <authorList>
            <person name="Jia N."/>
            <person name="Wang J."/>
            <person name="Shi W."/>
            <person name="Du L."/>
            <person name="Sun Y."/>
            <person name="Zhan W."/>
            <person name="Jiang J."/>
            <person name="Wang Q."/>
            <person name="Zhang B."/>
            <person name="Ji P."/>
            <person name="Sakyi L.B."/>
            <person name="Cui X."/>
            <person name="Yuan T."/>
            <person name="Jiang B."/>
            <person name="Yang W."/>
            <person name="Lam T.T.-Y."/>
            <person name="Chang Q."/>
            <person name="Ding S."/>
            <person name="Wang X."/>
            <person name="Zhu J."/>
            <person name="Ruan X."/>
            <person name="Zhao L."/>
            <person name="Wei J."/>
            <person name="Que T."/>
            <person name="Du C."/>
            <person name="Cheng J."/>
            <person name="Dai P."/>
            <person name="Han X."/>
            <person name="Huang E."/>
            <person name="Gao Y."/>
            <person name="Liu J."/>
            <person name="Shao H."/>
            <person name="Ye R."/>
            <person name="Li L."/>
            <person name="Wei W."/>
            <person name="Wang X."/>
            <person name="Wang C."/>
            <person name="Huo Q."/>
            <person name="Li W."/>
            <person name="Guo W."/>
            <person name="Chen H."/>
            <person name="Chen S."/>
            <person name="Zhou L."/>
            <person name="Zhou L."/>
            <person name="Ni X."/>
            <person name="Tian J."/>
            <person name="Zhou Y."/>
            <person name="Sheng Y."/>
            <person name="Liu T."/>
            <person name="Pan Y."/>
            <person name="Xia L."/>
            <person name="Li J."/>
            <person name="Zhao F."/>
            <person name="Cao W."/>
        </authorList>
    </citation>
    <scope>NUCLEOTIDE SEQUENCE</scope>
    <source>
        <strain evidence="1">Rmic-2018</strain>
        <tissue evidence="1">Larvae</tissue>
    </source>
</reference>
<protein>
    <submittedName>
        <fullName evidence="1">Uncharacterized protein</fullName>
    </submittedName>
</protein>
<proteinExistence type="predicted"/>
<keyword evidence="2" id="KW-1185">Reference proteome</keyword>
<sequence length="192" mass="21498">MTKSRKDTPPFHPPSHHWTLFGTNQKEWIKEETVRFATRKRKLKTEQVSIAPPAKFIFVSCPRATALPSGTAVEAARFTGIQKCTERSRDKPQSTLFAGGLRNVRYYIVPGVLEYRRWVYPAAEAVKDSASHSQKSCIRIPKKGSSLGVAQACMSPISIVVLSVDVNHAVQSQTLWRSRPTCCPLYELQAVL</sequence>
<accession>A0A9J6DYB0</accession>
<dbReference type="AlphaFoldDB" id="A0A9J6DYB0"/>
<dbReference type="EMBL" id="JABSTU010000006">
    <property type="protein sequence ID" value="KAH8027125.1"/>
    <property type="molecule type" value="Genomic_DNA"/>
</dbReference>
<comment type="caution">
    <text evidence="1">The sequence shown here is derived from an EMBL/GenBank/DDBJ whole genome shotgun (WGS) entry which is preliminary data.</text>
</comment>
<dbReference type="Proteomes" id="UP000821866">
    <property type="component" value="Chromosome 4"/>
</dbReference>
<reference evidence="1" key="1">
    <citation type="journal article" date="2020" name="Cell">
        <title>Large-Scale Comparative Analyses of Tick Genomes Elucidate Their Genetic Diversity and Vector Capacities.</title>
        <authorList>
            <consortium name="Tick Genome and Microbiome Consortium (TIGMIC)"/>
            <person name="Jia N."/>
            <person name="Wang J."/>
            <person name="Shi W."/>
            <person name="Du L."/>
            <person name="Sun Y."/>
            <person name="Zhan W."/>
            <person name="Jiang J.F."/>
            <person name="Wang Q."/>
            <person name="Zhang B."/>
            <person name="Ji P."/>
            <person name="Bell-Sakyi L."/>
            <person name="Cui X.M."/>
            <person name="Yuan T.T."/>
            <person name="Jiang B.G."/>
            <person name="Yang W.F."/>
            <person name="Lam T.T."/>
            <person name="Chang Q.C."/>
            <person name="Ding S.J."/>
            <person name="Wang X.J."/>
            <person name="Zhu J.G."/>
            <person name="Ruan X.D."/>
            <person name="Zhao L."/>
            <person name="Wei J.T."/>
            <person name="Ye R.Z."/>
            <person name="Que T.C."/>
            <person name="Du C.H."/>
            <person name="Zhou Y.H."/>
            <person name="Cheng J.X."/>
            <person name="Dai P.F."/>
            <person name="Guo W.B."/>
            <person name="Han X.H."/>
            <person name="Huang E.J."/>
            <person name="Li L.F."/>
            <person name="Wei W."/>
            <person name="Gao Y.C."/>
            <person name="Liu J.Z."/>
            <person name="Shao H.Z."/>
            <person name="Wang X."/>
            <person name="Wang C.C."/>
            <person name="Yang T.C."/>
            <person name="Huo Q.B."/>
            <person name="Li W."/>
            <person name="Chen H.Y."/>
            <person name="Chen S.E."/>
            <person name="Zhou L.G."/>
            <person name="Ni X.B."/>
            <person name="Tian J.H."/>
            <person name="Sheng Y."/>
            <person name="Liu T."/>
            <person name="Pan Y.S."/>
            <person name="Xia L.Y."/>
            <person name="Li J."/>
            <person name="Zhao F."/>
            <person name="Cao W.C."/>
        </authorList>
    </citation>
    <scope>NUCLEOTIDE SEQUENCE</scope>
    <source>
        <strain evidence="1">Rmic-2018</strain>
    </source>
</reference>
<organism evidence="1 2">
    <name type="scientific">Rhipicephalus microplus</name>
    <name type="common">Cattle tick</name>
    <name type="synonym">Boophilus microplus</name>
    <dbReference type="NCBI Taxonomy" id="6941"/>
    <lineage>
        <taxon>Eukaryota</taxon>
        <taxon>Metazoa</taxon>
        <taxon>Ecdysozoa</taxon>
        <taxon>Arthropoda</taxon>
        <taxon>Chelicerata</taxon>
        <taxon>Arachnida</taxon>
        <taxon>Acari</taxon>
        <taxon>Parasitiformes</taxon>
        <taxon>Ixodida</taxon>
        <taxon>Ixodoidea</taxon>
        <taxon>Ixodidae</taxon>
        <taxon>Rhipicephalinae</taxon>
        <taxon>Rhipicephalus</taxon>
        <taxon>Boophilus</taxon>
    </lineage>
</organism>
<name>A0A9J6DYB0_RHIMP</name>
<evidence type="ECO:0000313" key="1">
    <source>
        <dbReference type="EMBL" id="KAH8027125.1"/>
    </source>
</evidence>
<gene>
    <name evidence="1" type="ORF">HPB51_002279</name>
</gene>